<feature type="domain" description="FAD-binding PCMH-type" evidence="6">
    <location>
        <begin position="1"/>
        <end position="112"/>
    </location>
</feature>
<keyword evidence="4" id="KW-0274">FAD</keyword>
<reference evidence="7" key="1">
    <citation type="submission" date="2021-12" db="EMBL/GenBank/DDBJ databases">
        <authorList>
            <person name="Zaccaron A."/>
            <person name="Stergiopoulos I."/>
        </authorList>
    </citation>
    <scope>NUCLEOTIDE SEQUENCE</scope>
    <source>
        <strain evidence="7">Race5_Kim</strain>
    </source>
</reference>
<keyword evidence="3" id="KW-0285">Flavoprotein</keyword>
<evidence type="ECO:0000256" key="3">
    <source>
        <dbReference type="ARBA" id="ARBA00022630"/>
    </source>
</evidence>
<dbReference type="GO" id="GO:0016491">
    <property type="term" value="F:oxidoreductase activity"/>
    <property type="evidence" value="ECO:0007669"/>
    <property type="project" value="UniProtKB-KW"/>
</dbReference>
<evidence type="ECO:0000256" key="2">
    <source>
        <dbReference type="ARBA" id="ARBA00005466"/>
    </source>
</evidence>
<dbReference type="RefSeq" id="XP_047760682.1">
    <property type="nucleotide sequence ID" value="XM_047903837.1"/>
</dbReference>
<comment type="similarity">
    <text evidence="2">Belongs to the oxygen-dependent FAD-linked oxidoreductase family.</text>
</comment>
<organism evidence="7 8">
    <name type="scientific">Passalora fulva</name>
    <name type="common">Tomato leaf mold</name>
    <name type="synonym">Cladosporium fulvum</name>
    <dbReference type="NCBI Taxonomy" id="5499"/>
    <lineage>
        <taxon>Eukaryota</taxon>
        <taxon>Fungi</taxon>
        <taxon>Dikarya</taxon>
        <taxon>Ascomycota</taxon>
        <taxon>Pezizomycotina</taxon>
        <taxon>Dothideomycetes</taxon>
        <taxon>Dothideomycetidae</taxon>
        <taxon>Mycosphaerellales</taxon>
        <taxon>Mycosphaerellaceae</taxon>
        <taxon>Fulvia</taxon>
    </lineage>
</organism>
<dbReference type="InterPro" id="IPR036318">
    <property type="entry name" value="FAD-bd_PCMH-like_sf"/>
</dbReference>
<reference evidence="7" key="2">
    <citation type="journal article" date="2022" name="Microb. Genom.">
        <title>A chromosome-scale genome assembly of the tomato pathogen Cladosporium fulvum reveals a compartmentalized genome architecture and the presence of a dispensable chromosome.</title>
        <authorList>
            <person name="Zaccaron A.Z."/>
            <person name="Chen L.H."/>
            <person name="Samaras A."/>
            <person name="Stergiopoulos I."/>
        </authorList>
    </citation>
    <scope>NUCLEOTIDE SEQUENCE</scope>
    <source>
        <strain evidence="7">Race5_Kim</strain>
    </source>
</reference>
<comment type="cofactor">
    <cofactor evidence="1">
        <name>FAD</name>
        <dbReference type="ChEBI" id="CHEBI:57692"/>
    </cofactor>
</comment>
<dbReference type="InterPro" id="IPR006094">
    <property type="entry name" value="Oxid_FAD_bind_N"/>
</dbReference>
<dbReference type="GeneID" id="71984567"/>
<dbReference type="InterPro" id="IPR016169">
    <property type="entry name" value="FAD-bd_PCMH_sub2"/>
</dbReference>
<dbReference type="InterPro" id="IPR012951">
    <property type="entry name" value="BBE"/>
</dbReference>
<dbReference type="InterPro" id="IPR050416">
    <property type="entry name" value="FAD-linked_Oxidoreductase"/>
</dbReference>
<dbReference type="PANTHER" id="PTHR42973">
    <property type="entry name" value="BINDING OXIDOREDUCTASE, PUTATIVE (AFU_ORTHOLOGUE AFUA_1G17690)-RELATED"/>
    <property type="match status" value="1"/>
</dbReference>
<dbReference type="AlphaFoldDB" id="A0A9Q8LF73"/>
<dbReference type="InterPro" id="IPR016166">
    <property type="entry name" value="FAD-bd_PCMH"/>
</dbReference>
<evidence type="ECO:0000313" key="7">
    <source>
        <dbReference type="EMBL" id="UJO16316.1"/>
    </source>
</evidence>
<dbReference type="Pfam" id="PF08031">
    <property type="entry name" value="BBE"/>
    <property type="match status" value="1"/>
</dbReference>
<dbReference type="KEGG" id="ffu:CLAFUR5_04689"/>
<dbReference type="PROSITE" id="PS51387">
    <property type="entry name" value="FAD_PCMH"/>
    <property type="match status" value="1"/>
</dbReference>
<evidence type="ECO:0000259" key="6">
    <source>
        <dbReference type="PROSITE" id="PS51387"/>
    </source>
</evidence>
<dbReference type="SUPFAM" id="SSF56176">
    <property type="entry name" value="FAD-binding/transporter-associated domain-like"/>
    <property type="match status" value="1"/>
</dbReference>
<evidence type="ECO:0000256" key="4">
    <source>
        <dbReference type="ARBA" id="ARBA00022827"/>
    </source>
</evidence>
<dbReference type="Pfam" id="PF01565">
    <property type="entry name" value="FAD_binding_4"/>
    <property type="match status" value="1"/>
</dbReference>
<dbReference type="Gene3D" id="3.30.465.10">
    <property type="match status" value="1"/>
</dbReference>
<evidence type="ECO:0000256" key="5">
    <source>
        <dbReference type="ARBA" id="ARBA00023002"/>
    </source>
</evidence>
<dbReference type="GO" id="GO:0071949">
    <property type="term" value="F:FAD binding"/>
    <property type="evidence" value="ECO:0007669"/>
    <property type="project" value="InterPro"/>
</dbReference>
<proteinExistence type="inferred from homology"/>
<dbReference type="PANTHER" id="PTHR42973:SF39">
    <property type="entry name" value="FAD-BINDING PCMH-TYPE DOMAIN-CONTAINING PROTEIN"/>
    <property type="match status" value="1"/>
</dbReference>
<keyword evidence="5" id="KW-0560">Oxidoreductase</keyword>
<accession>A0A9Q8LF73</accession>
<evidence type="ECO:0000313" key="8">
    <source>
        <dbReference type="Proteomes" id="UP000756132"/>
    </source>
</evidence>
<sequence>MSSTGPAVKLGAGVTGSEAELEVGNAGYRIVTGDCPTVGVAGGYTQVGGHSMLNSAYGVVADNVLEWEVVTADGQHLIAPQTENADLYWAISGGGGGTFGVTLSMTTKIHADNTIVSGATLGIVRTLAPNEESLAAAVQAWWQFLPSIFDTGAVPLFNIGPLGFNVSSVTAPNRTSDEVAAIFEPYLTQLRDLNITFDFAPKQWSTYFEHYEDIQGPLPNGIYVASMLSTLEMLSRKAYLADSITPLIEAVTCDSGAYLNEADPLVYPADQPEKWQNAFHGSHYPRLREIKDIYVPEGVFYANTAVGVEDWSIDGEGRLCRA</sequence>
<dbReference type="EMBL" id="CP090166">
    <property type="protein sequence ID" value="UJO16316.1"/>
    <property type="molecule type" value="Genomic_DNA"/>
</dbReference>
<dbReference type="OrthoDB" id="9983560at2759"/>
<evidence type="ECO:0000256" key="1">
    <source>
        <dbReference type="ARBA" id="ARBA00001974"/>
    </source>
</evidence>
<name>A0A9Q8LF73_PASFU</name>
<dbReference type="Proteomes" id="UP000756132">
    <property type="component" value="Chromosome 4"/>
</dbReference>
<gene>
    <name evidence="7" type="ORF">CLAFUR5_04689</name>
</gene>
<keyword evidence="8" id="KW-1185">Reference proteome</keyword>
<protein>
    <submittedName>
        <fullName evidence="7">FAD-linked oxidoreductase sthB</fullName>
    </submittedName>
</protein>